<evidence type="ECO:0000313" key="3">
    <source>
        <dbReference type="Proteomes" id="UP000663828"/>
    </source>
</evidence>
<proteinExistence type="predicted"/>
<comment type="caution">
    <text evidence="2">The sequence shown here is derived from an EMBL/GenBank/DDBJ whole genome shotgun (WGS) entry which is preliminary data.</text>
</comment>
<organism evidence="2 3">
    <name type="scientific">Adineta ricciae</name>
    <name type="common">Rotifer</name>
    <dbReference type="NCBI Taxonomy" id="249248"/>
    <lineage>
        <taxon>Eukaryota</taxon>
        <taxon>Metazoa</taxon>
        <taxon>Spiralia</taxon>
        <taxon>Gnathifera</taxon>
        <taxon>Rotifera</taxon>
        <taxon>Eurotatoria</taxon>
        <taxon>Bdelloidea</taxon>
        <taxon>Adinetida</taxon>
        <taxon>Adinetidae</taxon>
        <taxon>Adineta</taxon>
    </lineage>
</organism>
<accession>A0A815YWQ5</accession>
<gene>
    <name evidence="2" type="ORF">XAT740_LOCUS45045</name>
</gene>
<dbReference type="InterPro" id="IPR011022">
    <property type="entry name" value="Arrestin_C-like"/>
</dbReference>
<dbReference type="InterPro" id="IPR014756">
    <property type="entry name" value="Ig_E-set"/>
</dbReference>
<dbReference type="SUPFAM" id="SSF81296">
    <property type="entry name" value="E set domains"/>
    <property type="match status" value="1"/>
</dbReference>
<dbReference type="SMART" id="SM01017">
    <property type="entry name" value="Arrestin_C"/>
    <property type="match status" value="1"/>
</dbReference>
<sequence>MGTNSSLPTSIISMKFFNENENIYEVERDLKGIVRLLDDTHPIDDVIIQFIGELVYTTYARKGRSTITTDNQVPFFLKTIQYQPSEKREKNQYEFSFYLNSYLPPSFEQLHPQGPFIHYFIRIRSLNHHFKEDFPIIIRRSPQNLEGSVRHIESQPFDSIQFNVHLENNLAHMGQNLPFQIDLHNPSRRTIDHISCKFVQIRKLGPTKEERKVLFKENLIHFDKFKDEDYQGKFQVTIPFGVNPTCTFHLPNQWFIFVHYEIIIKIHQRGFSKSPSLTVPVLIDYQSNVKSDLIFKHLDQSQSVS</sequence>
<name>A0A815YWQ5_ADIRI</name>
<evidence type="ECO:0000259" key="1">
    <source>
        <dbReference type="SMART" id="SM01017"/>
    </source>
</evidence>
<keyword evidence="3" id="KW-1185">Reference proteome</keyword>
<protein>
    <recommendedName>
        <fullName evidence="1">Arrestin C-terminal-like domain-containing protein</fullName>
    </recommendedName>
</protein>
<dbReference type="InterPro" id="IPR014752">
    <property type="entry name" value="Arrestin-like_C"/>
</dbReference>
<dbReference type="Pfam" id="PF02752">
    <property type="entry name" value="Arrestin_C"/>
    <property type="match status" value="1"/>
</dbReference>
<dbReference type="Gene3D" id="2.60.40.640">
    <property type="match status" value="1"/>
</dbReference>
<dbReference type="Proteomes" id="UP000663828">
    <property type="component" value="Unassembled WGS sequence"/>
</dbReference>
<feature type="domain" description="Arrestin C-terminal-like" evidence="1">
    <location>
        <begin position="156"/>
        <end position="291"/>
    </location>
</feature>
<dbReference type="EMBL" id="CAJNOR010005811">
    <property type="protein sequence ID" value="CAF1576775.1"/>
    <property type="molecule type" value="Genomic_DNA"/>
</dbReference>
<reference evidence="2" key="1">
    <citation type="submission" date="2021-02" db="EMBL/GenBank/DDBJ databases">
        <authorList>
            <person name="Nowell W R."/>
        </authorList>
    </citation>
    <scope>NUCLEOTIDE SEQUENCE</scope>
</reference>
<dbReference type="AlphaFoldDB" id="A0A815YWQ5"/>
<evidence type="ECO:0000313" key="2">
    <source>
        <dbReference type="EMBL" id="CAF1576775.1"/>
    </source>
</evidence>